<evidence type="ECO:0000256" key="9">
    <source>
        <dbReference type="ARBA" id="ARBA00022840"/>
    </source>
</evidence>
<evidence type="ECO:0000256" key="14">
    <source>
        <dbReference type="ARBA" id="ARBA00023136"/>
    </source>
</evidence>
<dbReference type="NCBIfam" id="TIGR01494">
    <property type="entry name" value="ATPase_P-type"/>
    <property type="match status" value="1"/>
</dbReference>
<dbReference type="SUPFAM" id="SSF81665">
    <property type="entry name" value="Calcium ATPase, transmembrane domain M"/>
    <property type="match status" value="1"/>
</dbReference>
<feature type="transmembrane region" description="Helical" evidence="15">
    <location>
        <begin position="635"/>
        <end position="654"/>
    </location>
</feature>
<dbReference type="InterPro" id="IPR044492">
    <property type="entry name" value="P_typ_ATPase_HD_dom"/>
</dbReference>
<evidence type="ECO:0000256" key="4">
    <source>
        <dbReference type="ARBA" id="ARBA00022475"/>
    </source>
</evidence>
<dbReference type="SFLD" id="SFLDG00002">
    <property type="entry name" value="C1.7:_P-type_atpase_like"/>
    <property type="match status" value="1"/>
</dbReference>
<dbReference type="InterPro" id="IPR008250">
    <property type="entry name" value="ATPase_P-typ_transduc_dom_A_sf"/>
</dbReference>
<comment type="subcellular location">
    <subcellularLocation>
        <location evidence="1">Cell membrane</location>
        <topology evidence="1">Multi-pass membrane protein</topology>
    </subcellularLocation>
</comment>
<evidence type="ECO:0000256" key="6">
    <source>
        <dbReference type="ARBA" id="ARBA00022692"/>
    </source>
</evidence>
<evidence type="ECO:0000256" key="13">
    <source>
        <dbReference type="ARBA" id="ARBA00023065"/>
    </source>
</evidence>
<dbReference type="InterPro" id="IPR001757">
    <property type="entry name" value="P_typ_ATPase"/>
</dbReference>
<evidence type="ECO:0000256" key="5">
    <source>
        <dbReference type="ARBA" id="ARBA00022553"/>
    </source>
</evidence>
<feature type="transmembrane region" description="Helical" evidence="15">
    <location>
        <begin position="295"/>
        <end position="317"/>
    </location>
</feature>
<dbReference type="InterPro" id="IPR018303">
    <property type="entry name" value="ATPase_P-typ_P_site"/>
</dbReference>
<feature type="transmembrane region" description="Helical" evidence="15">
    <location>
        <begin position="83"/>
        <end position="102"/>
    </location>
</feature>
<keyword evidence="9 15" id="KW-0067">ATP-binding</keyword>
<dbReference type="PRINTS" id="PR00119">
    <property type="entry name" value="CATATPASE"/>
</dbReference>
<keyword evidence="7 15" id="KW-0479">Metal-binding</keyword>
<keyword evidence="18" id="KW-0378">Hydrolase</keyword>
<keyword evidence="6 15" id="KW-0812">Transmembrane</keyword>
<sequence length="695" mass="73830">MNDTTTSHGLPAHPDPRMHHDHGYAGHDHSGHGHSGHDHTAMVADFRRRFWISMVLTVPVLALSPMIRRFLGIDGIVTFAGDSYVLFSLSAVIFIYGGWPFLKGCLSELSSRRPGMMTLITVAIAVAFFYSSAVIFGLAGKVFFWELATLIDIMLLGHWIEMRSVMGASGALEALVRLLPATAHRLSADDSISDIAIAELRPGDRVLVRPGEKVPIDGLITKGQSSFDEAMLTGESRPVEKGEGQEAVGGSVNGEGAVVLSIHKTGDRTYLSQVIDMVRQAQDTRSRTQDLANRAALWLTYIALSAGGGTLALWLGLGSSFEFALERMVTVMVITCPHALGLAVPLVVAVSTRLTAQNGLLIRDRAAFERARNLGAVLFDKTGTLTEGRFGVAGVVSFTGAPEADVLSWAAALETQSQHPIARGIVRGARERGAQIRAVESFRSLTGQGVEAVVDGHTVRVVSPGYLRQNSIAVDEAAVAPFSGEGNTVVHVLLDGQPFGAIALADVIRKESFEAVRRLKDMGIQCMMITGDAAPVARAVAAKLGLDDYFAEVLPHEKVAKVREVKQRGLTVAMIGDGVNDAPALVESDLGIAIGAGTDVAIESADVVLVRSDPRDVFAILALSRATYAKMVQNLFWATGYNAVAIPLAAGLAYPWGLLLSPALGAALMSLSTVIVAINAKLLERARRTVGAAAA</sequence>
<dbReference type="Pfam" id="PF00122">
    <property type="entry name" value="E1-E2_ATPase"/>
    <property type="match status" value="1"/>
</dbReference>
<dbReference type="PANTHER" id="PTHR43520:SF5">
    <property type="entry name" value="CATION-TRANSPORTING P-TYPE ATPASE-RELATED"/>
    <property type="match status" value="1"/>
</dbReference>
<keyword evidence="3" id="KW-0813">Transport</keyword>
<dbReference type="Proteomes" id="UP001595711">
    <property type="component" value="Unassembled WGS sequence"/>
</dbReference>
<dbReference type="PRINTS" id="PR00943">
    <property type="entry name" value="CUATPASE"/>
</dbReference>
<evidence type="ECO:0000256" key="10">
    <source>
        <dbReference type="ARBA" id="ARBA00022842"/>
    </source>
</evidence>
<keyword evidence="14 15" id="KW-0472">Membrane</keyword>
<dbReference type="EMBL" id="JBHRYJ010000001">
    <property type="protein sequence ID" value="MFC3674950.1"/>
    <property type="molecule type" value="Genomic_DNA"/>
</dbReference>
<dbReference type="InterPro" id="IPR059000">
    <property type="entry name" value="ATPase_P-type_domA"/>
</dbReference>
<organism evidence="18 19">
    <name type="scientific">Ferrovibrio xuzhouensis</name>
    <dbReference type="NCBI Taxonomy" id="1576914"/>
    <lineage>
        <taxon>Bacteria</taxon>
        <taxon>Pseudomonadati</taxon>
        <taxon>Pseudomonadota</taxon>
        <taxon>Alphaproteobacteria</taxon>
        <taxon>Rhodospirillales</taxon>
        <taxon>Rhodospirillaceae</taxon>
        <taxon>Ferrovibrio</taxon>
    </lineage>
</organism>
<dbReference type="SFLD" id="SFLDS00003">
    <property type="entry name" value="Haloacid_Dehalogenase"/>
    <property type="match status" value="1"/>
</dbReference>
<feature type="transmembrane region" description="Helical" evidence="15">
    <location>
        <begin position="114"/>
        <end position="136"/>
    </location>
</feature>
<keyword evidence="10" id="KW-0460">Magnesium</keyword>
<keyword evidence="5" id="KW-0597">Phosphoprotein</keyword>
<comment type="similarity">
    <text evidence="2 15">Belongs to the cation transport ATPase (P-type) (TC 3.A.3) family. Type IB subfamily.</text>
</comment>
<dbReference type="SUPFAM" id="SSF56784">
    <property type="entry name" value="HAD-like"/>
    <property type="match status" value="1"/>
</dbReference>
<dbReference type="GO" id="GO:0016787">
    <property type="term" value="F:hydrolase activity"/>
    <property type="evidence" value="ECO:0007669"/>
    <property type="project" value="UniProtKB-KW"/>
</dbReference>
<dbReference type="Gene3D" id="3.40.1110.10">
    <property type="entry name" value="Calcium-transporting ATPase, cytoplasmic domain N"/>
    <property type="match status" value="1"/>
</dbReference>
<dbReference type="InterPro" id="IPR023214">
    <property type="entry name" value="HAD_sf"/>
</dbReference>
<evidence type="ECO:0000256" key="1">
    <source>
        <dbReference type="ARBA" id="ARBA00004651"/>
    </source>
</evidence>
<keyword evidence="13" id="KW-0406">Ion transport</keyword>
<dbReference type="Gene3D" id="3.40.50.1000">
    <property type="entry name" value="HAD superfamily/HAD-like"/>
    <property type="match status" value="1"/>
</dbReference>
<accession>A0ABV7VCQ2</accession>
<evidence type="ECO:0000256" key="3">
    <source>
        <dbReference type="ARBA" id="ARBA00022448"/>
    </source>
</evidence>
<dbReference type="NCBIfam" id="TIGR01525">
    <property type="entry name" value="ATPase-IB_hvy"/>
    <property type="match status" value="1"/>
</dbReference>
<feature type="transmembrane region" description="Helical" evidence="15">
    <location>
        <begin position="329"/>
        <end position="350"/>
    </location>
</feature>
<evidence type="ECO:0000256" key="12">
    <source>
        <dbReference type="ARBA" id="ARBA00022989"/>
    </source>
</evidence>
<evidence type="ECO:0000256" key="15">
    <source>
        <dbReference type="RuleBase" id="RU362081"/>
    </source>
</evidence>
<gene>
    <name evidence="18" type="ORF">ACFOOQ_05295</name>
</gene>
<feature type="compositionally biased region" description="Basic and acidic residues" evidence="16">
    <location>
        <begin position="14"/>
        <end position="36"/>
    </location>
</feature>
<evidence type="ECO:0000313" key="18">
    <source>
        <dbReference type="EMBL" id="MFC3674950.1"/>
    </source>
</evidence>
<feature type="domain" description="P-type ATPase A" evidence="17">
    <location>
        <begin position="178"/>
        <end position="278"/>
    </location>
</feature>
<dbReference type="InterPro" id="IPR023299">
    <property type="entry name" value="ATPase_P-typ_cyto_dom_N"/>
</dbReference>
<feature type="transmembrane region" description="Helical" evidence="15">
    <location>
        <begin position="50"/>
        <end position="71"/>
    </location>
</feature>
<dbReference type="Pfam" id="PF00702">
    <property type="entry name" value="Hydrolase"/>
    <property type="match status" value="1"/>
</dbReference>
<evidence type="ECO:0000313" key="19">
    <source>
        <dbReference type="Proteomes" id="UP001595711"/>
    </source>
</evidence>
<dbReference type="NCBIfam" id="TIGR01511">
    <property type="entry name" value="ATPase-IB1_Cu"/>
    <property type="match status" value="1"/>
</dbReference>
<comment type="caution">
    <text evidence="18">The sequence shown here is derived from an EMBL/GenBank/DDBJ whole genome shotgun (WGS) entry which is preliminary data.</text>
</comment>
<keyword evidence="12 15" id="KW-1133">Transmembrane helix</keyword>
<keyword evidence="11" id="KW-1278">Translocase</keyword>
<dbReference type="PANTHER" id="PTHR43520">
    <property type="entry name" value="ATP7, ISOFORM B"/>
    <property type="match status" value="1"/>
</dbReference>
<proteinExistence type="inferred from homology"/>
<evidence type="ECO:0000256" key="7">
    <source>
        <dbReference type="ARBA" id="ARBA00022723"/>
    </source>
</evidence>
<dbReference type="SUPFAM" id="SSF81653">
    <property type="entry name" value="Calcium ATPase, transduction domain A"/>
    <property type="match status" value="1"/>
</dbReference>
<feature type="transmembrane region" description="Helical" evidence="15">
    <location>
        <begin position="660"/>
        <end position="678"/>
    </location>
</feature>
<dbReference type="SFLD" id="SFLDF00027">
    <property type="entry name" value="p-type_atpase"/>
    <property type="match status" value="1"/>
</dbReference>
<evidence type="ECO:0000259" key="17">
    <source>
        <dbReference type="Pfam" id="PF00122"/>
    </source>
</evidence>
<reference evidence="19" key="1">
    <citation type="journal article" date="2019" name="Int. J. Syst. Evol. Microbiol.">
        <title>The Global Catalogue of Microorganisms (GCM) 10K type strain sequencing project: providing services to taxonomists for standard genome sequencing and annotation.</title>
        <authorList>
            <consortium name="The Broad Institute Genomics Platform"/>
            <consortium name="The Broad Institute Genome Sequencing Center for Infectious Disease"/>
            <person name="Wu L."/>
            <person name="Ma J."/>
        </authorList>
    </citation>
    <scope>NUCLEOTIDE SEQUENCE [LARGE SCALE GENOMIC DNA]</scope>
    <source>
        <strain evidence="19">KCTC 42182</strain>
    </source>
</reference>
<dbReference type="PROSITE" id="PS00154">
    <property type="entry name" value="ATPASE_E1_E2"/>
    <property type="match status" value="1"/>
</dbReference>
<feature type="region of interest" description="Disordered" evidence="16">
    <location>
        <begin position="1"/>
        <end position="36"/>
    </location>
</feature>
<dbReference type="RefSeq" id="WP_379722592.1">
    <property type="nucleotide sequence ID" value="NZ_JBHRYJ010000001.1"/>
</dbReference>
<dbReference type="InterPro" id="IPR027256">
    <property type="entry name" value="P-typ_ATPase_IB"/>
</dbReference>
<dbReference type="EC" id="3.6.3.-" evidence="18"/>
<evidence type="ECO:0000256" key="2">
    <source>
        <dbReference type="ARBA" id="ARBA00006024"/>
    </source>
</evidence>
<evidence type="ECO:0000256" key="11">
    <source>
        <dbReference type="ARBA" id="ARBA00022967"/>
    </source>
</evidence>
<evidence type="ECO:0000256" key="16">
    <source>
        <dbReference type="SAM" id="MobiDB-lite"/>
    </source>
</evidence>
<keyword evidence="4 15" id="KW-1003">Cell membrane</keyword>
<name>A0ABV7VCQ2_9PROT</name>
<dbReference type="Gene3D" id="2.70.150.10">
    <property type="entry name" value="Calcium-transporting ATPase, cytoplasmic transduction domain A"/>
    <property type="match status" value="1"/>
</dbReference>
<protein>
    <submittedName>
        <fullName evidence="18">Copper-translocating P-type ATPase</fullName>
        <ecNumber evidence="18">3.6.3.-</ecNumber>
    </submittedName>
</protein>
<keyword evidence="8 15" id="KW-0547">Nucleotide-binding</keyword>
<dbReference type="InterPro" id="IPR023298">
    <property type="entry name" value="ATPase_P-typ_TM_dom_sf"/>
</dbReference>
<dbReference type="InterPro" id="IPR036412">
    <property type="entry name" value="HAD-like_sf"/>
</dbReference>
<keyword evidence="19" id="KW-1185">Reference proteome</keyword>
<evidence type="ECO:0000256" key="8">
    <source>
        <dbReference type="ARBA" id="ARBA00022741"/>
    </source>
</evidence>